<dbReference type="STRING" id="1601833.SAMN05518684_104176"/>
<proteinExistence type="inferred from homology"/>
<evidence type="ECO:0000256" key="14">
    <source>
        <dbReference type="ARBA" id="ARBA00022840"/>
    </source>
</evidence>
<keyword evidence="11 20" id="KW-0808">Transferase</keyword>
<dbReference type="Proteomes" id="UP000198571">
    <property type="component" value="Unassembled WGS sequence"/>
</dbReference>
<evidence type="ECO:0000256" key="2">
    <source>
        <dbReference type="ARBA" id="ARBA00000711"/>
    </source>
</evidence>
<evidence type="ECO:0000256" key="18">
    <source>
        <dbReference type="PIRSR" id="PIRSR006135-1"/>
    </source>
</evidence>
<evidence type="ECO:0000256" key="11">
    <source>
        <dbReference type="ARBA" id="ARBA00022679"/>
    </source>
</evidence>
<keyword evidence="10" id="KW-0169">Cobalamin biosynthesis</keyword>
<dbReference type="EC" id="2.7.1.156" evidence="8"/>
<keyword evidence="14" id="KW-0067">ATP-binding</keyword>
<comment type="catalytic activity">
    <reaction evidence="3">
        <text>adenosylcob(III)inamide + GTP = adenosylcob(III)inamide phosphate + GDP + H(+)</text>
        <dbReference type="Rhea" id="RHEA:15765"/>
        <dbReference type="ChEBI" id="CHEBI:2480"/>
        <dbReference type="ChEBI" id="CHEBI:15378"/>
        <dbReference type="ChEBI" id="CHEBI:37565"/>
        <dbReference type="ChEBI" id="CHEBI:58189"/>
        <dbReference type="ChEBI" id="CHEBI:58502"/>
        <dbReference type="EC" id="2.7.1.156"/>
    </reaction>
</comment>
<feature type="binding site" evidence="19">
    <location>
        <begin position="58"/>
        <end position="61"/>
    </location>
    <ligand>
        <name>GTP</name>
        <dbReference type="ChEBI" id="CHEBI:37565"/>
    </ligand>
</feature>
<gene>
    <name evidence="20" type="ORF">SAMN05518684_104176</name>
</gene>
<name>A0A1H9SGD1_9BACI</name>
<feature type="binding site" evidence="19">
    <location>
        <begin position="7"/>
        <end position="14"/>
    </location>
    <ligand>
        <name>GTP</name>
        <dbReference type="ChEBI" id="CHEBI:37565"/>
    </ligand>
</feature>
<evidence type="ECO:0000256" key="16">
    <source>
        <dbReference type="ARBA" id="ARBA00029570"/>
    </source>
</evidence>
<dbReference type="RefSeq" id="WP_093048977.1">
    <property type="nucleotide sequence ID" value="NZ_FOGT01000004.1"/>
</dbReference>
<dbReference type="Gene3D" id="3.40.50.300">
    <property type="entry name" value="P-loop containing nucleotide triphosphate hydrolases"/>
    <property type="match status" value="1"/>
</dbReference>
<organism evidence="20 21">
    <name type="scientific">Salipaludibacillus aurantiacus</name>
    <dbReference type="NCBI Taxonomy" id="1601833"/>
    <lineage>
        <taxon>Bacteria</taxon>
        <taxon>Bacillati</taxon>
        <taxon>Bacillota</taxon>
        <taxon>Bacilli</taxon>
        <taxon>Bacillales</taxon>
        <taxon>Bacillaceae</taxon>
    </lineage>
</organism>
<evidence type="ECO:0000256" key="7">
    <source>
        <dbReference type="ARBA" id="ARBA00007490"/>
    </source>
</evidence>
<evidence type="ECO:0000256" key="1">
    <source>
        <dbReference type="ARBA" id="ARBA00000312"/>
    </source>
</evidence>
<comment type="catalytic activity">
    <reaction evidence="2">
        <text>adenosylcob(III)inamide phosphate + GTP + H(+) = adenosylcob(III)inamide-GDP + diphosphate</text>
        <dbReference type="Rhea" id="RHEA:22712"/>
        <dbReference type="ChEBI" id="CHEBI:15378"/>
        <dbReference type="ChEBI" id="CHEBI:33019"/>
        <dbReference type="ChEBI" id="CHEBI:37565"/>
        <dbReference type="ChEBI" id="CHEBI:58502"/>
        <dbReference type="ChEBI" id="CHEBI:60487"/>
        <dbReference type="EC" id="2.7.7.62"/>
    </reaction>
</comment>
<comment type="similarity">
    <text evidence="7">Belongs to the CobU/CobP family.</text>
</comment>
<feature type="binding site" evidence="19">
    <location>
        <position position="69"/>
    </location>
    <ligand>
        <name>GTP</name>
        <dbReference type="ChEBI" id="CHEBI:37565"/>
    </ligand>
</feature>
<dbReference type="CDD" id="cd00544">
    <property type="entry name" value="CobU"/>
    <property type="match status" value="1"/>
</dbReference>
<evidence type="ECO:0000313" key="21">
    <source>
        <dbReference type="Proteomes" id="UP000198571"/>
    </source>
</evidence>
<dbReference type="EC" id="2.7.7.62" evidence="9"/>
<dbReference type="Pfam" id="PF02283">
    <property type="entry name" value="CobU"/>
    <property type="match status" value="1"/>
</dbReference>
<accession>A0A1H9SGD1</accession>
<dbReference type="SUPFAM" id="SSF52540">
    <property type="entry name" value="P-loop containing nucleoside triphosphate hydrolases"/>
    <property type="match status" value="1"/>
</dbReference>
<evidence type="ECO:0000256" key="6">
    <source>
        <dbReference type="ARBA" id="ARBA00005159"/>
    </source>
</evidence>
<dbReference type="GO" id="GO:0005525">
    <property type="term" value="F:GTP binding"/>
    <property type="evidence" value="ECO:0007669"/>
    <property type="project" value="UniProtKB-KW"/>
</dbReference>
<evidence type="ECO:0000256" key="4">
    <source>
        <dbReference type="ARBA" id="ARBA00003889"/>
    </source>
</evidence>
<evidence type="ECO:0000256" key="15">
    <source>
        <dbReference type="ARBA" id="ARBA00023134"/>
    </source>
</evidence>
<evidence type="ECO:0000256" key="19">
    <source>
        <dbReference type="PIRSR" id="PIRSR006135-2"/>
    </source>
</evidence>
<evidence type="ECO:0000313" key="20">
    <source>
        <dbReference type="EMBL" id="SER83279.1"/>
    </source>
</evidence>
<protein>
    <recommendedName>
        <fullName evidence="16">Adenosylcobinamide kinase</fullName>
        <ecNumber evidence="8">2.7.1.156</ecNumber>
        <ecNumber evidence="9">2.7.7.62</ecNumber>
    </recommendedName>
    <alternativeName>
        <fullName evidence="17">Adenosylcobinamide-phosphate guanylyltransferase</fullName>
    </alternativeName>
</protein>
<dbReference type="AlphaFoldDB" id="A0A1H9SGD1"/>
<evidence type="ECO:0000256" key="13">
    <source>
        <dbReference type="ARBA" id="ARBA00022777"/>
    </source>
</evidence>
<dbReference type="GO" id="GO:0005524">
    <property type="term" value="F:ATP binding"/>
    <property type="evidence" value="ECO:0007669"/>
    <property type="project" value="UniProtKB-KW"/>
</dbReference>
<dbReference type="PANTHER" id="PTHR34848:SF1">
    <property type="entry name" value="BIFUNCTIONAL ADENOSYLCOBALAMIN BIOSYNTHESIS PROTEIN COBU"/>
    <property type="match status" value="1"/>
</dbReference>
<keyword evidence="20" id="KW-0548">Nucleotidyltransferase</keyword>
<keyword evidence="12 19" id="KW-0547">Nucleotide-binding</keyword>
<evidence type="ECO:0000256" key="5">
    <source>
        <dbReference type="ARBA" id="ARBA00004692"/>
    </source>
</evidence>
<dbReference type="UniPathway" id="UPA00148">
    <property type="reaction ID" value="UER00236"/>
</dbReference>
<dbReference type="PANTHER" id="PTHR34848">
    <property type="match status" value="1"/>
</dbReference>
<keyword evidence="21" id="KW-1185">Reference proteome</keyword>
<dbReference type="EMBL" id="FOGT01000004">
    <property type="protein sequence ID" value="SER83279.1"/>
    <property type="molecule type" value="Genomic_DNA"/>
</dbReference>
<comment type="pathway">
    <text evidence="5">Cofactor biosynthesis; adenosylcobalamin biosynthesis; adenosylcobalamin from cob(II)yrinate a,c-diamide: step 6/7.</text>
</comment>
<dbReference type="GO" id="GO:0009236">
    <property type="term" value="P:cobalamin biosynthetic process"/>
    <property type="evidence" value="ECO:0007669"/>
    <property type="project" value="UniProtKB-UniPathway"/>
</dbReference>
<comment type="pathway">
    <text evidence="6">Cofactor biosynthesis; adenosylcobalamin biosynthesis; adenosylcobalamin from cob(II)yrinate a,c-diamide: step 5/7.</text>
</comment>
<dbReference type="InterPro" id="IPR003203">
    <property type="entry name" value="CobU/CobP"/>
</dbReference>
<reference evidence="21" key="1">
    <citation type="submission" date="2016-10" db="EMBL/GenBank/DDBJ databases">
        <authorList>
            <person name="Varghese N."/>
            <person name="Submissions S."/>
        </authorList>
    </citation>
    <scope>NUCLEOTIDE SEQUENCE [LARGE SCALE GENOMIC DNA]</scope>
    <source>
        <strain evidence="21">S9</strain>
    </source>
</reference>
<dbReference type="GO" id="GO:0043752">
    <property type="term" value="F:adenosylcobinamide kinase activity"/>
    <property type="evidence" value="ECO:0007669"/>
    <property type="project" value="UniProtKB-EC"/>
</dbReference>
<evidence type="ECO:0000256" key="9">
    <source>
        <dbReference type="ARBA" id="ARBA00012523"/>
    </source>
</evidence>
<sequence length="184" mass="20705">MIWFISGGARSGKSTYAENKAAELYEEAERKNGAVNLIYAATARASDEEMAERIRRHRAGRPEIWQTIEVPWDLRQVSEAGGKGDVLLVDCLTVWLNNMLFYRKETRTSKLTDIIGGLIQAAKEKEQQLLFVSNDVNEDLPSSDRMIADYTYKLEAVHRFIVSQADRAVQVNAGLPLDWKGEAG</sequence>
<evidence type="ECO:0000256" key="3">
    <source>
        <dbReference type="ARBA" id="ARBA00001522"/>
    </source>
</evidence>
<evidence type="ECO:0000256" key="17">
    <source>
        <dbReference type="ARBA" id="ARBA00030571"/>
    </source>
</evidence>
<dbReference type="GO" id="GO:0008820">
    <property type="term" value="F:cobinamide phosphate guanylyltransferase activity"/>
    <property type="evidence" value="ECO:0007669"/>
    <property type="project" value="UniProtKB-EC"/>
</dbReference>
<keyword evidence="15 19" id="KW-0342">GTP-binding</keyword>
<dbReference type="PIRSF" id="PIRSF006135">
    <property type="entry name" value="CobU"/>
    <property type="match status" value="1"/>
</dbReference>
<feature type="active site" description="GMP-histidine intermediate" evidence="18">
    <location>
        <position position="57"/>
    </location>
</feature>
<evidence type="ECO:0000256" key="8">
    <source>
        <dbReference type="ARBA" id="ARBA00012016"/>
    </source>
</evidence>
<feature type="binding site" evidence="19">
    <location>
        <begin position="41"/>
        <end position="43"/>
    </location>
    <ligand>
        <name>GTP</name>
        <dbReference type="ChEBI" id="CHEBI:37565"/>
    </ligand>
</feature>
<comment type="catalytic activity">
    <reaction evidence="1">
        <text>adenosylcob(III)inamide + ATP = adenosylcob(III)inamide phosphate + ADP + H(+)</text>
        <dbReference type="Rhea" id="RHEA:15769"/>
        <dbReference type="ChEBI" id="CHEBI:2480"/>
        <dbReference type="ChEBI" id="CHEBI:15378"/>
        <dbReference type="ChEBI" id="CHEBI:30616"/>
        <dbReference type="ChEBI" id="CHEBI:58502"/>
        <dbReference type="ChEBI" id="CHEBI:456216"/>
        <dbReference type="EC" id="2.7.1.156"/>
    </reaction>
</comment>
<feature type="binding site" evidence="19">
    <location>
        <position position="90"/>
    </location>
    <ligand>
        <name>GTP</name>
        <dbReference type="ChEBI" id="CHEBI:37565"/>
    </ligand>
</feature>
<keyword evidence="13 20" id="KW-0418">Kinase</keyword>
<comment type="function">
    <text evidence="4">Catalyzes ATP-dependent phosphorylation of adenosylcobinamide and addition of GMP to adenosylcobinamide phosphate.</text>
</comment>
<dbReference type="InterPro" id="IPR027417">
    <property type="entry name" value="P-loop_NTPase"/>
</dbReference>
<dbReference type="OrthoDB" id="9799422at2"/>
<evidence type="ECO:0000256" key="12">
    <source>
        <dbReference type="ARBA" id="ARBA00022741"/>
    </source>
</evidence>
<evidence type="ECO:0000256" key="10">
    <source>
        <dbReference type="ARBA" id="ARBA00022573"/>
    </source>
</evidence>